<dbReference type="EMBL" id="LVWE01000032">
    <property type="protein sequence ID" value="OAD45087.1"/>
    <property type="molecule type" value="Genomic_DNA"/>
</dbReference>
<sequence length="90" mass="10665">MIPTSIEIIHDLENHEHAVCTSKTDHHVHIQHLDCAEFHKQLTVFSMDFTSNYDVIPKHYYTSIFIDKPQRIKKVYRSMKPPRGPPYFTI</sequence>
<comment type="caution">
    <text evidence="1">The sequence shown here is derived from an EMBL/GenBank/DDBJ whole genome shotgun (WGS) entry which is preliminary data.</text>
</comment>
<accession>A0A176TB28</accession>
<dbReference type="AlphaFoldDB" id="A0A176TB28"/>
<keyword evidence="2" id="KW-1185">Reference proteome</keyword>
<proteinExistence type="predicted"/>
<evidence type="ECO:0000313" key="2">
    <source>
        <dbReference type="Proteomes" id="UP000076923"/>
    </source>
</evidence>
<protein>
    <submittedName>
        <fullName evidence="1">Uncharacterized protein</fullName>
    </submittedName>
</protein>
<evidence type="ECO:0000313" key="1">
    <source>
        <dbReference type="EMBL" id="OAD45087.1"/>
    </source>
</evidence>
<dbReference type="RefSeq" id="WP_068449719.1">
    <property type="nucleotide sequence ID" value="NZ_LVWE01000032.1"/>
</dbReference>
<name>A0A176TB28_9FLAO</name>
<reference evidence="1 2" key="1">
    <citation type="submission" date="2016-02" db="EMBL/GenBank/DDBJ databases">
        <title>Draft genome sequence of Polaribacter atrinae KACC17473.</title>
        <authorList>
            <person name="Shin S.-K."/>
            <person name="Yi H."/>
        </authorList>
    </citation>
    <scope>NUCLEOTIDE SEQUENCE [LARGE SCALE GENOMIC DNA]</scope>
    <source>
        <strain evidence="1 2">KACC 17473</strain>
    </source>
</reference>
<organism evidence="1 2">
    <name type="scientific">Polaribacter atrinae</name>
    <dbReference type="NCBI Taxonomy" id="1333662"/>
    <lineage>
        <taxon>Bacteria</taxon>
        <taxon>Pseudomonadati</taxon>
        <taxon>Bacteroidota</taxon>
        <taxon>Flavobacteriia</taxon>
        <taxon>Flavobacteriales</taxon>
        <taxon>Flavobacteriaceae</taxon>
    </lineage>
</organism>
<gene>
    <name evidence="1" type="ORF">LPB303_09115</name>
</gene>
<dbReference type="Proteomes" id="UP000076923">
    <property type="component" value="Unassembled WGS sequence"/>
</dbReference>
<dbReference type="STRING" id="1333662.LPB303_09115"/>